<dbReference type="HOGENOM" id="CLU_135546_0_0_5"/>
<proteinExistence type="predicted"/>
<dbReference type="EMBL" id="CP000158">
    <property type="protein sequence ID" value="ABI77206.1"/>
    <property type="molecule type" value="Genomic_DNA"/>
</dbReference>
<sequence length="167" mass="18386">MRASALSTNIPAEPAAPARFPEISSTPSAGGGILPPMTPQIARLYAHVSPVFWPYLWLQLRWIFKRQDKELRTLLISVTRWGQVQIVQVGDHWRAYRKPESLKASWDDPVWQSAVPPNMVGAFLEESCAGILPCLRGFEGSEIALRFPREGSEGSEGGAASTIPDTS</sequence>
<evidence type="ECO:0000313" key="2">
    <source>
        <dbReference type="Proteomes" id="UP000001959"/>
    </source>
</evidence>
<accession>Q0C0D7</accession>
<organism evidence="1 2">
    <name type="scientific">Hyphomonas neptunium (strain ATCC 15444)</name>
    <dbReference type="NCBI Taxonomy" id="228405"/>
    <lineage>
        <taxon>Bacteria</taxon>
        <taxon>Pseudomonadati</taxon>
        <taxon>Pseudomonadota</taxon>
        <taxon>Alphaproteobacteria</taxon>
        <taxon>Hyphomonadales</taxon>
        <taxon>Hyphomonadaceae</taxon>
        <taxon>Hyphomonas</taxon>
    </lineage>
</organism>
<dbReference type="AlphaFoldDB" id="Q0C0D7"/>
<dbReference type="Proteomes" id="UP000001959">
    <property type="component" value="Chromosome"/>
</dbReference>
<reference evidence="1 2" key="1">
    <citation type="journal article" date="2006" name="J. Bacteriol.">
        <title>Comparative genomic evidence for a close relationship between the dimorphic prosthecate bacteria Hyphomonas neptunium and Caulobacter crescentus.</title>
        <authorList>
            <person name="Badger J.H."/>
            <person name="Hoover T.R."/>
            <person name="Brun Y.V."/>
            <person name="Weiner R.M."/>
            <person name="Laub M.T."/>
            <person name="Alexandre G."/>
            <person name="Mrazek J."/>
            <person name="Ren Q."/>
            <person name="Paulsen I.T."/>
            <person name="Nelson K.E."/>
            <person name="Khouri H.M."/>
            <person name="Radune D."/>
            <person name="Sosa J."/>
            <person name="Dodson R.J."/>
            <person name="Sullivan S.A."/>
            <person name="Rosovitz M.J."/>
            <person name="Madupu R."/>
            <person name="Brinkac L.M."/>
            <person name="Durkin A.S."/>
            <person name="Daugherty S.C."/>
            <person name="Kothari S.P."/>
            <person name="Giglio M.G."/>
            <person name="Zhou L."/>
            <person name="Haft D.H."/>
            <person name="Selengut J.D."/>
            <person name="Davidsen T.M."/>
            <person name="Yang Q."/>
            <person name="Zafar N."/>
            <person name="Ward N.L."/>
        </authorList>
    </citation>
    <scope>NUCLEOTIDE SEQUENCE [LARGE SCALE GENOMIC DNA]</scope>
    <source>
        <strain evidence="1 2">ATCC 15444</strain>
    </source>
</reference>
<dbReference type="KEGG" id="hne:HNE_2109"/>
<dbReference type="STRING" id="228405.HNE_2109"/>
<protein>
    <submittedName>
        <fullName evidence="1">Uncharacterized protein</fullName>
    </submittedName>
</protein>
<keyword evidence="2" id="KW-1185">Reference proteome</keyword>
<evidence type="ECO:0000313" key="1">
    <source>
        <dbReference type="EMBL" id="ABI77206.1"/>
    </source>
</evidence>
<name>Q0C0D7_HYPNA</name>
<gene>
    <name evidence="1" type="ordered locus">HNE_2109</name>
</gene>